<keyword evidence="4" id="KW-1185">Reference proteome</keyword>
<dbReference type="Proteomes" id="UP000324222">
    <property type="component" value="Unassembled WGS sequence"/>
</dbReference>
<keyword evidence="2" id="KW-1133">Transmembrane helix</keyword>
<sequence>MYLQPRWSQSSLIYTWPVLACLILPYAFLWPSLREPNSYNQVLHAAPVARWCPVQNGGRTPSPNTSRMLLHPLLTSRFPSLLSPAALPSPAARPDTTTTPLPSL</sequence>
<organism evidence="3 4">
    <name type="scientific">Portunus trituberculatus</name>
    <name type="common">Swimming crab</name>
    <name type="synonym">Neptunus trituberculatus</name>
    <dbReference type="NCBI Taxonomy" id="210409"/>
    <lineage>
        <taxon>Eukaryota</taxon>
        <taxon>Metazoa</taxon>
        <taxon>Ecdysozoa</taxon>
        <taxon>Arthropoda</taxon>
        <taxon>Crustacea</taxon>
        <taxon>Multicrustacea</taxon>
        <taxon>Malacostraca</taxon>
        <taxon>Eumalacostraca</taxon>
        <taxon>Eucarida</taxon>
        <taxon>Decapoda</taxon>
        <taxon>Pleocyemata</taxon>
        <taxon>Brachyura</taxon>
        <taxon>Eubrachyura</taxon>
        <taxon>Portunoidea</taxon>
        <taxon>Portunidae</taxon>
        <taxon>Portuninae</taxon>
        <taxon>Portunus</taxon>
    </lineage>
</organism>
<dbReference type="EMBL" id="VSRR010000013">
    <property type="protein sequence ID" value="MPC07974.1"/>
    <property type="molecule type" value="Genomic_DNA"/>
</dbReference>
<accession>A0A5B7CGV0</accession>
<protein>
    <submittedName>
        <fullName evidence="3">Uncharacterized protein</fullName>
    </submittedName>
</protein>
<evidence type="ECO:0000256" key="2">
    <source>
        <dbReference type="SAM" id="Phobius"/>
    </source>
</evidence>
<evidence type="ECO:0000313" key="4">
    <source>
        <dbReference type="Proteomes" id="UP000324222"/>
    </source>
</evidence>
<feature type="transmembrane region" description="Helical" evidence="2">
    <location>
        <begin position="12"/>
        <end position="33"/>
    </location>
</feature>
<feature type="compositionally biased region" description="Polar residues" evidence="1">
    <location>
        <begin position="95"/>
        <end position="104"/>
    </location>
</feature>
<name>A0A5B7CGV0_PORTR</name>
<keyword evidence="2" id="KW-0812">Transmembrane</keyword>
<keyword evidence="2" id="KW-0472">Membrane</keyword>
<dbReference type="AlphaFoldDB" id="A0A5B7CGV0"/>
<evidence type="ECO:0000256" key="1">
    <source>
        <dbReference type="SAM" id="MobiDB-lite"/>
    </source>
</evidence>
<feature type="region of interest" description="Disordered" evidence="1">
    <location>
        <begin position="85"/>
        <end position="104"/>
    </location>
</feature>
<comment type="caution">
    <text evidence="3">The sequence shown here is derived from an EMBL/GenBank/DDBJ whole genome shotgun (WGS) entry which is preliminary data.</text>
</comment>
<reference evidence="3 4" key="1">
    <citation type="submission" date="2019-05" db="EMBL/GenBank/DDBJ databases">
        <title>Another draft genome of Portunus trituberculatus and its Hox gene families provides insights of decapod evolution.</title>
        <authorList>
            <person name="Jeong J.-H."/>
            <person name="Song I."/>
            <person name="Kim S."/>
            <person name="Choi T."/>
            <person name="Kim D."/>
            <person name="Ryu S."/>
            <person name="Kim W."/>
        </authorList>
    </citation>
    <scope>NUCLEOTIDE SEQUENCE [LARGE SCALE GENOMIC DNA]</scope>
    <source>
        <tissue evidence="3">Muscle</tissue>
    </source>
</reference>
<evidence type="ECO:0000313" key="3">
    <source>
        <dbReference type="EMBL" id="MPC07974.1"/>
    </source>
</evidence>
<gene>
    <name evidence="3" type="ORF">E2C01_000542</name>
</gene>
<proteinExistence type="predicted"/>